<dbReference type="SUPFAM" id="SSF46689">
    <property type="entry name" value="Homeodomain-like"/>
    <property type="match status" value="1"/>
</dbReference>
<dbReference type="AlphaFoldDB" id="A0A410HFG5"/>
<dbReference type="InterPro" id="IPR017970">
    <property type="entry name" value="Homeobox_CS"/>
</dbReference>
<evidence type="ECO:0000256" key="1">
    <source>
        <dbReference type="ARBA" id="ARBA00023125"/>
    </source>
</evidence>
<name>A0A410HFG5_9GLOM</name>
<evidence type="ECO:0000256" key="3">
    <source>
        <dbReference type="ARBA" id="ARBA00023242"/>
    </source>
</evidence>
<evidence type="ECO:0000256" key="2">
    <source>
        <dbReference type="ARBA" id="ARBA00023155"/>
    </source>
</evidence>
<sequence>MNSLIEKLYSQKYSYLDIRKRVFQIEQIINSKIKTGNQKDSLTNAVSPKKTQSFNKFAQFIPISQNSEISSKIKDHLKIFESVEDDELGNALQRLYLEFVNQIGTKIQCFYQERVEIITKQNLMIENNSIILFKTVHDVFVARYMENIDAIQKFFIKAIREVPNKNTLSNTRFENHIKDILENFYNENKCPSRIEKEELSKRAGITVKQLETWFNNKRTRSKDDNDNDEGIKKFLDEKMDWDTIFVSIDKGTLTSKDIYTMISRKLNCENEEENSKDVEKQQAIPPENLDEILLNENSPSAVESISTTSRKSLILRSRITKEARKLTAPYSTMTPRIKKISKHTSVETSTNNPQSPFLNQSLQTNPTFQHSVELANNYSDGLEHTITLITNEEPNLTTTSNSLKARYRPNKNYVRTNASPYLRLSSSDQSSAKGKTSEIMDNINIDLLLSTNPAIFNENQLLLHNTYNTTNNLLFHNSQQSLGEDFMNNNSIANIQLGTNYEFEKLQSNNIMIDNWLYDKGESNNNNNPFETTLSGFDVNNYYETNGIVPTDSSTTGNPLFMLPGVEGNNSIDTIHNNNITLNQSSYYFEYNFNPNWVSNEPLNMNYTFLEEDTTLSAPTNNLFSQTNYTVLGQNNISNELNAFSLTNFQEQ</sequence>
<evidence type="ECO:0000313" key="7">
    <source>
        <dbReference type="EMBL" id="QAB33270.1"/>
    </source>
</evidence>
<protein>
    <submittedName>
        <fullName evidence="7">HD2</fullName>
    </submittedName>
</protein>
<keyword evidence="2 4" id="KW-0371">Homeobox</keyword>
<dbReference type="Gene3D" id="1.10.10.60">
    <property type="entry name" value="Homeodomain-like"/>
    <property type="match status" value="1"/>
</dbReference>
<dbReference type="InterPro" id="IPR009057">
    <property type="entry name" value="Homeodomain-like_sf"/>
</dbReference>
<dbReference type="GO" id="GO:0003677">
    <property type="term" value="F:DNA binding"/>
    <property type="evidence" value="ECO:0007669"/>
    <property type="project" value="UniProtKB-UniRule"/>
</dbReference>
<keyword evidence="1 4" id="KW-0238">DNA-binding</keyword>
<evidence type="ECO:0000256" key="4">
    <source>
        <dbReference type="PROSITE-ProRule" id="PRU00108"/>
    </source>
</evidence>
<organism evidence="7">
    <name type="scientific">Entrophospora sp</name>
    <dbReference type="NCBI Taxonomy" id="1920922"/>
    <lineage>
        <taxon>Eukaryota</taxon>
        <taxon>Fungi</taxon>
        <taxon>Fungi incertae sedis</taxon>
        <taxon>Mucoromycota</taxon>
        <taxon>Glomeromycotina</taxon>
        <taxon>Glomeromycetes</taxon>
        <taxon>Entrophosporales</taxon>
        <taxon>Entrophosporaceae</taxon>
        <taxon>Entrophospora</taxon>
    </lineage>
</organism>
<accession>A0A410HFG5</accession>
<evidence type="ECO:0000256" key="5">
    <source>
        <dbReference type="RuleBase" id="RU000682"/>
    </source>
</evidence>
<dbReference type="GO" id="GO:0000981">
    <property type="term" value="F:DNA-binding transcription factor activity, RNA polymerase II-specific"/>
    <property type="evidence" value="ECO:0007669"/>
    <property type="project" value="InterPro"/>
</dbReference>
<dbReference type="InterPro" id="IPR001356">
    <property type="entry name" value="HD"/>
</dbReference>
<feature type="domain" description="Homeobox" evidence="6">
    <location>
        <begin position="164"/>
        <end position="224"/>
    </location>
</feature>
<dbReference type="Pfam" id="PF00046">
    <property type="entry name" value="Homeodomain"/>
    <property type="match status" value="1"/>
</dbReference>
<evidence type="ECO:0000259" key="6">
    <source>
        <dbReference type="PROSITE" id="PS50071"/>
    </source>
</evidence>
<dbReference type="EMBL" id="MH445375">
    <property type="protein sequence ID" value="QAB33270.1"/>
    <property type="molecule type" value="mRNA"/>
</dbReference>
<reference evidence="7" key="1">
    <citation type="journal article" date="2019" name="New Phytol.">
        <title>Comparative genomics of Rhizophagus irregularis, R. cerebriforme, R. diaphanus and Gigaspora rosea highlights specific genetic features in Glomeromycotina.</title>
        <authorList>
            <person name="Morin E."/>
            <person name="Miyauchi S."/>
            <person name="San Clemente H."/>
            <person name="Chen E.C."/>
            <person name="Pelin A."/>
            <person name="de la Providencia I."/>
            <person name="Ndikumana S."/>
            <person name="Beaudet D."/>
            <person name="Hainaut M."/>
            <person name="Drula E."/>
            <person name="Kuo A."/>
            <person name="Tang N."/>
            <person name="Roy S."/>
            <person name="Viala J."/>
            <person name="Henrissat B."/>
            <person name="Grigoriev I.V."/>
            <person name="Corradi N."/>
            <person name="Roux C."/>
            <person name="Martin F.M."/>
        </authorList>
    </citation>
    <scope>NUCLEOTIDE SEQUENCE</scope>
</reference>
<dbReference type="PROSITE" id="PS00027">
    <property type="entry name" value="HOMEOBOX_1"/>
    <property type="match status" value="1"/>
</dbReference>
<dbReference type="CDD" id="cd00086">
    <property type="entry name" value="homeodomain"/>
    <property type="match status" value="1"/>
</dbReference>
<dbReference type="SMART" id="SM00389">
    <property type="entry name" value="HOX"/>
    <property type="match status" value="1"/>
</dbReference>
<keyword evidence="3 4" id="KW-0539">Nucleus</keyword>
<dbReference type="PROSITE" id="PS50071">
    <property type="entry name" value="HOMEOBOX_2"/>
    <property type="match status" value="1"/>
</dbReference>
<feature type="DNA-binding region" description="Homeobox" evidence="4">
    <location>
        <begin position="166"/>
        <end position="225"/>
    </location>
</feature>
<dbReference type="GO" id="GO:0005634">
    <property type="term" value="C:nucleus"/>
    <property type="evidence" value="ECO:0007669"/>
    <property type="project" value="UniProtKB-SubCell"/>
</dbReference>
<proteinExistence type="evidence at transcript level"/>
<comment type="subcellular location">
    <subcellularLocation>
        <location evidence="4 5">Nucleus</location>
    </subcellularLocation>
</comment>